<evidence type="ECO:0000313" key="1">
    <source>
        <dbReference type="EMBL" id="UXX78584.1"/>
    </source>
</evidence>
<dbReference type="PROSITE" id="PS51257">
    <property type="entry name" value="PROKAR_LIPOPROTEIN"/>
    <property type="match status" value="1"/>
</dbReference>
<dbReference type="InterPro" id="IPR025245">
    <property type="entry name" value="DUF4197"/>
</dbReference>
<evidence type="ECO:0000313" key="2">
    <source>
        <dbReference type="Proteomes" id="UP001062165"/>
    </source>
</evidence>
<dbReference type="RefSeq" id="WP_263050329.1">
    <property type="nucleotide sequence ID" value="NZ_CP106735.1"/>
</dbReference>
<dbReference type="Proteomes" id="UP001062165">
    <property type="component" value="Chromosome"/>
</dbReference>
<reference evidence="1" key="1">
    <citation type="submission" date="2022-10" db="EMBL/GenBank/DDBJ databases">
        <title>Comparative genomics and taxonomic characterization of three novel marine species of genus Reichenbachiella exhibiting antioxidant and polysaccharide degradation activities.</title>
        <authorList>
            <person name="Muhammad N."/>
            <person name="Lee Y.-J."/>
            <person name="Ko J."/>
            <person name="Kim S.-G."/>
        </authorList>
    </citation>
    <scope>NUCLEOTIDE SEQUENCE</scope>
    <source>
        <strain evidence="1">Wsw4-B4</strain>
    </source>
</reference>
<dbReference type="EMBL" id="CP106735">
    <property type="protein sequence ID" value="UXX78584.1"/>
    <property type="molecule type" value="Genomic_DNA"/>
</dbReference>
<name>A0ABY6CXD8_9BACT</name>
<proteinExistence type="predicted"/>
<sequence length="277" mass="30010">MMRLTLIAAVVSLSFVFISCDELEDALNQDLSNDDIVAGLKEALDTGIDSAVTSGSAVDGYLKNELIKVLLPEEVKKLQAEIETGSINLAVTSVSYQTILDAYVKTNPKIDNDPFDELVTAMNRGAEQAASKAKPIFVSAIKNMSFTDALNILQGDETAATDYFKSTTSAALITAFQPDIKTALGETAATDIYAGVVSFLNWEYKVSGLIPIEVKVNDYIGKNLDLPESLDEYATTKAVDGLFYLVGEEEKKIRKDPFGYASDIIQKVFSSDEAQGK</sequence>
<accession>A0ABY6CXD8</accession>
<gene>
    <name evidence="1" type="ORF">N7E81_14580</name>
</gene>
<dbReference type="Pfam" id="PF13852">
    <property type="entry name" value="DUF4197"/>
    <property type="match status" value="2"/>
</dbReference>
<keyword evidence="2" id="KW-1185">Reference proteome</keyword>
<protein>
    <submittedName>
        <fullName evidence="1">DUF4197 domain-containing protein</fullName>
    </submittedName>
</protein>
<organism evidence="1 2">
    <name type="scientific">Reichenbachiella carrageenanivorans</name>
    <dbReference type="NCBI Taxonomy" id="2979869"/>
    <lineage>
        <taxon>Bacteria</taxon>
        <taxon>Pseudomonadati</taxon>
        <taxon>Bacteroidota</taxon>
        <taxon>Cytophagia</taxon>
        <taxon>Cytophagales</taxon>
        <taxon>Reichenbachiellaceae</taxon>
        <taxon>Reichenbachiella</taxon>
    </lineage>
</organism>